<dbReference type="Proteomes" id="UP000659654">
    <property type="component" value="Unassembled WGS sequence"/>
</dbReference>
<dbReference type="OrthoDB" id="5858362at2759"/>
<dbReference type="EMBL" id="CAJFDI010000005">
    <property type="protein sequence ID" value="CAD5232864.1"/>
    <property type="molecule type" value="Genomic_DNA"/>
</dbReference>
<reference evidence="3" key="1">
    <citation type="submission" date="2020-09" db="EMBL/GenBank/DDBJ databases">
        <authorList>
            <person name="Kikuchi T."/>
        </authorList>
    </citation>
    <scope>NUCLEOTIDE SEQUENCE</scope>
    <source>
        <strain evidence="3">Ka4C1</strain>
    </source>
</reference>
<sequence>MLDEEHTAFPYVYPVRKSVFDNKIVIPEDQALIGPKFSRCPMFCEEKQVDVDFSAKDLLHHPVTIFIIKLGRPEAGSPMERQYLSDQKPEFIKQAMRCGCPTVMMVVMTCSTSTQSTRPFLPIVVLDQRKKRPFHGVKSDVVKMNNIRLPTAAGGRPRTPARPLYAARLPPIHHPLGAPNSPRAESPEDVPKLHTSISEPVISMPQIPKLRPTTGRPAGTMLSATSTMGHSGNSAKPLPSIAEPSRRPAANDKPNPPAKVALKCAVIIIFLSIPILIFVLMMVMSGGFEPTPLDHFDGANETLASVPDSTLAPLSADSDSGSSTQAAATTTTPIAEVTQAPTALTTAQAVVPTPAPANYEPSGPTSAPEDVNETAAEGVGGAIPGGEANEESEGDQEDEDSGLEQETQEVHEDRRKRRQTNFTRVVP</sequence>
<dbReference type="Proteomes" id="UP000582659">
    <property type="component" value="Unassembled WGS sequence"/>
</dbReference>
<evidence type="ECO:0000313" key="4">
    <source>
        <dbReference type="Proteomes" id="UP000659654"/>
    </source>
</evidence>
<accession>A0A7I8X8B8</accession>
<dbReference type="AlphaFoldDB" id="A0A7I8X8B8"/>
<evidence type="ECO:0000256" key="1">
    <source>
        <dbReference type="SAM" id="MobiDB-lite"/>
    </source>
</evidence>
<comment type="caution">
    <text evidence="3">The sequence shown here is derived from an EMBL/GenBank/DDBJ whole genome shotgun (WGS) entry which is preliminary data.</text>
</comment>
<dbReference type="EMBL" id="CAJFCV020000005">
    <property type="protein sequence ID" value="CAG9125958.1"/>
    <property type="molecule type" value="Genomic_DNA"/>
</dbReference>
<feature type="region of interest" description="Disordered" evidence="1">
    <location>
        <begin position="353"/>
        <end position="427"/>
    </location>
</feature>
<keyword evidence="4" id="KW-1185">Reference proteome</keyword>
<keyword evidence="2" id="KW-1133">Transmembrane helix</keyword>
<keyword evidence="2" id="KW-0812">Transmembrane</keyword>
<name>A0A7I8X8B8_BURXY</name>
<feature type="region of interest" description="Disordered" evidence="1">
    <location>
        <begin position="172"/>
        <end position="191"/>
    </location>
</feature>
<organism evidence="3 4">
    <name type="scientific">Bursaphelenchus xylophilus</name>
    <name type="common">Pinewood nematode worm</name>
    <name type="synonym">Aphelenchoides xylophilus</name>
    <dbReference type="NCBI Taxonomy" id="6326"/>
    <lineage>
        <taxon>Eukaryota</taxon>
        <taxon>Metazoa</taxon>
        <taxon>Ecdysozoa</taxon>
        <taxon>Nematoda</taxon>
        <taxon>Chromadorea</taxon>
        <taxon>Rhabditida</taxon>
        <taxon>Tylenchina</taxon>
        <taxon>Tylenchomorpha</taxon>
        <taxon>Aphelenchoidea</taxon>
        <taxon>Aphelenchoididae</taxon>
        <taxon>Bursaphelenchus</taxon>
    </lineage>
</organism>
<gene>
    <name evidence="3" type="ORF">BXYJ_LOCUS12955</name>
</gene>
<keyword evidence="2" id="KW-0472">Membrane</keyword>
<feature type="region of interest" description="Disordered" evidence="1">
    <location>
        <begin position="309"/>
        <end position="339"/>
    </location>
</feature>
<feature type="compositionally biased region" description="Low complexity" evidence="1">
    <location>
        <begin position="311"/>
        <end position="339"/>
    </location>
</feature>
<protein>
    <submittedName>
        <fullName evidence="3">(pine wood nematode) hypothetical protein</fullName>
    </submittedName>
</protein>
<feature type="region of interest" description="Disordered" evidence="1">
    <location>
        <begin position="207"/>
        <end position="256"/>
    </location>
</feature>
<feature type="compositionally biased region" description="Polar residues" evidence="1">
    <location>
        <begin position="222"/>
        <end position="234"/>
    </location>
</feature>
<evidence type="ECO:0000256" key="2">
    <source>
        <dbReference type="SAM" id="Phobius"/>
    </source>
</evidence>
<evidence type="ECO:0000313" key="3">
    <source>
        <dbReference type="EMBL" id="CAD5232864.1"/>
    </source>
</evidence>
<feature type="compositionally biased region" description="Acidic residues" evidence="1">
    <location>
        <begin position="388"/>
        <end position="407"/>
    </location>
</feature>
<feature type="transmembrane region" description="Helical" evidence="2">
    <location>
        <begin position="260"/>
        <end position="283"/>
    </location>
</feature>
<proteinExistence type="predicted"/>